<protein>
    <submittedName>
        <fullName evidence="1">Uncharacterized protein</fullName>
    </submittedName>
</protein>
<dbReference type="Proteomes" id="UP000199005">
    <property type="component" value="Unassembled WGS sequence"/>
</dbReference>
<sequence>MGIAASELSKHVIRPTLFYLGRSSDAAEALLLGIAATQSALGAALHRHHGHGLYGIREASHLQLWDRYLALNPDLASHVRGLASQHAFLISPHLELTVNLRYATAIAWLLVEAQQLPLPSADDLPGQARIWGRVFHPGGRPEEFLDAWQRCVAGAIQNA</sequence>
<dbReference type="RefSeq" id="WP_090623173.1">
    <property type="nucleotide sequence ID" value="NZ_FNYO01000028.1"/>
</dbReference>
<evidence type="ECO:0000313" key="3">
    <source>
        <dbReference type="EMBL" id="SER09744.1"/>
    </source>
</evidence>
<accession>A0A1H6TRV5</accession>
<reference evidence="4 5" key="1">
    <citation type="submission" date="2016-10" db="EMBL/GenBank/DDBJ databases">
        <authorList>
            <person name="de Groot N.N."/>
        </authorList>
    </citation>
    <scope>NUCLEOTIDE SEQUENCE [LARGE SCALE GENOMIC DNA]</scope>
    <source>
        <strain evidence="2 4">DSM 1041</strain>
        <strain evidence="1 5">DSM 373</strain>
        <strain evidence="3 6">DSM 378</strain>
    </source>
</reference>
<evidence type="ECO:0000313" key="4">
    <source>
        <dbReference type="Proteomes" id="UP000199005"/>
    </source>
</evidence>
<dbReference type="EMBL" id="FNYO01000028">
    <property type="protein sequence ID" value="SEI95380.1"/>
    <property type="molecule type" value="Genomic_DNA"/>
</dbReference>
<gene>
    <name evidence="1" type="ORF">SAMN04244572_01680</name>
    <name evidence="3" type="ORF">SAMN04244573_02868</name>
    <name evidence="2" type="ORF">SAMN04244579_02579</name>
</gene>
<dbReference type="STRING" id="170623.SAMN04244579_02579"/>
<name>A0A1H6TRV5_9GAMM</name>
<dbReference type="OrthoDB" id="7355818at2"/>
<evidence type="ECO:0000313" key="6">
    <source>
        <dbReference type="Proteomes" id="UP000199267"/>
    </source>
</evidence>
<dbReference type="AlphaFoldDB" id="A0A1H6TRV5"/>
<proteinExistence type="predicted"/>
<evidence type="ECO:0000313" key="1">
    <source>
        <dbReference type="EMBL" id="SEI78462.1"/>
    </source>
</evidence>
<dbReference type="EMBL" id="FOFJ01000028">
    <property type="protein sequence ID" value="SER09744.1"/>
    <property type="molecule type" value="Genomic_DNA"/>
</dbReference>
<dbReference type="EMBL" id="FNYQ01000022">
    <property type="protein sequence ID" value="SEI78462.1"/>
    <property type="molecule type" value="Genomic_DNA"/>
</dbReference>
<organism evidence="1 5">
    <name type="scientific">Azotobacter beijerinckii</name>
    <dbReference type="NCBI Taxonomy" id="170623"/>
    <lineage>
        <taxon>Bacteria</taxon>
        <taxon>Pseudomonadati</taxon>
        <taxon>Pseudomonadota</taxon>
        <taxon>Gammaproteobacteria</taxon>
        <taxon>Pseudomonadales</taxon>
        <taxon>Pseudomonadaceae</taxon>
        <taxon>Azotobacter</taxon>
    </lineage>
</organism>
<evidence type="ECO:0000313" key="2">
    <source>
        <dbReference type="EMBL" id="SEI95380.1"/>
    </source>
</evidence>
<dbReference type="Proteomes" id="UP000199267">
    <property type="component" value="Unassembled WGS sequence"/>
</dbReference>
<evidence type="ECO:0000313" key="5">
    <source>
        <dbReference type="Proteomes" id="UP000199250"/>
    </source>
</evidence>
<dbReference type="Proteomes" id="UP000199250">
    <property type="component" value="Unassembled WGS sequence"/>
</dbReference>